<evidence type="ECO:0000259" key="10">
    <source>
        <dbReference type="PROSITE" id="PS50850"/>
    </source>
</evidence>
<evidence type="ECO:0000313" key="11">
    <source>
        <dbReference type="EMBL" id="KAJ8099528.1"/>
    </source>
</evidence>
<keyword evidence="12" id="KW-1185">Reference proteome</keyword>
<feature type="transmembrane region" description="Helical" evidence="9">
    <location>
        <begin position="499"/>
        <end position="517"/>
    </location>
</feature>
<dbReference type="InterPro" id="IPR050360">
    <property type="entry name" value="MFS_Sugar_Transporters"/>
</dbReference>
<name>A0AAD7QQP3_9ASCO</name>
<dbReference type="PANTHER" id="PTHR48022">
    <property type="entry name" value="PLASTIDIC GLUCOSE TRANSPORTER 4"/>
    <property type="match status" value="1"/>
</dbReference>
<sequence length="560" mass="62646">MWRNRLRLSCDTEGKHIKIWDSIRRHIENRYRANEESCDIRINDMNDELLIQAKTATEREHQMTLTQAIKTHPKAVGWSILISGAIIMVGFDTWLLGSFFALPQFVEKFGKPQPDGSHVVTAAWQAGLTNGALVGEIFGLFLGGFATESFGYRKTMMGALVGISACIFIQFFAPNIRILLLGYISCGVNWGIFQAITTSYASEVSPIALRAYLTSYVNLCWVIGQLLASVVLRLMLSVNGVWAYRGCYAVQWFWPIPLITGVWFAPESPWWLVRHGRTEDAAKSIDRLVTRARSDSNTEQKVAMMFYTNELELKAAEGTSFLDCLKRTDLRRTEIASVVWFTQAFCGTALIGYSTYFYVQAGLPTTQSFNLTLIASSIGTIGTIFSWALMTFAGRRTLYLRGMCIMFVLLIAIGSISAFLVNKAASWAIGSLLLVFTFVYDSTVGPVCYSIVAEIPSTRLRAKSIAIARNVYNVGSIVNSVITPYMLNPTAWNWKGKTGFFYAGTNAILIVWIFFRLPESKGLAYSELDVLFQRRVSARKFKTTSVDPFVAATVQQETHL</sequence>
<dbReference type="InterPro" id="IPR003663">
    <property type="entry name" value="Sugar/inositol_transpt"/>
</dbReference>
<feature type="transmembrane region" description="Helical" evidence="9">
    <location>
        <begin position="179"/>
        <end position="201"/>
    </location>
</feature>
<keyword evidence="7 9" id="KW-0472">Membrane</keyword>
<dbReference type="Proteomes" id="UP001217417">
    <property type="component" value="Unassembled WGS sequence"/>
</dbReference>
<dbReference type="NCBIfam" id="TIGR00879">
    <property type="entry name" value="SP"/>
    <property type="match status" value="1"/>
</dbReference>
<dbReference type="InterPro" id="IPR020846">
    <property type="entry name" value="MFS_dom"/>
</dbReference>
<evidence type="ECO:0000256" key="2">
    <source>
        <dbReference type="ARBA" id="ARBA00010992"/>
    </source>
</evidence>
<protein>
    <submittedName>
        <fullName evidence="11">General substrate transporter</fullName>
    </submittedName>
</protein>
<feature type="transmembrane region" description="Helical" evidence="9">
    <location>
        <begin position="75"/>
        <end position="102"/>
    </location>
</feature>
<keyword evidence="3 8" id="KW-0813">Transport</keyword>
<keyword evidence="4" id="KW-0762">Sugar transport</keyword>
<proteinExistence type="inferred from homology"/>
<dbReference type="GO" id="GO:0016020">
    <property type="term" value="C:membrane"/>
    <property type="evidence" value="ECO:0007669"/>
    <property type="project" value="UniProtKB-SubCell"/>
</dbReference>
<keyword evidence="5 9" id="KW-0812">Transmembrane</keyword>
<reference evidence="11" key="1">
    <citation type="submission" date="2023-03" db="EMBL/GenBank/DDBJ databases">
        <title>Near-Complete genome sequence of Lipomyces tetrasporous NRRL Y-64009, an oleaginous yeast capable of growing on lignocellulosic hydrolysates.</title>
        <authorList>
            <consortium name="Lawrence Berkeley National Laboratory"/>
            <person name="Jagtap S.S."/>
            <person name="Liu J.-J."/>
            <person name="Walukiewicz H.E."/>
            <person name="Pangilinan J."/>
            <person name="Lipzen A."/>
            <person name="Ahrendt S."/>
            <person name="Koriabine M."/>
            <person name="Cobaugh K."/>
            <person name="Salamov A."/>
            <person name="Yoshinaga Y."/>
            <person name="Ng V."/>
            <person name="Daum C."/>
            <person name="Grigoriev I.V."/>
            <person name="Slininger P.J."/>
            <person name="Dien B.S."/>
            <person name="Jin Y.-S."/>
            <person name="Rao C.V."/>
        </authorList>
    </citation>
    <scope>NUCLEOTIDE SEQUENCE</scope>
    <source>
        <strain evidence="11">NRRL Y-64009</strain>
    </source>
</reference>
<dbReference type="FunFam" id="1.20.1250.20:FF:000254">
    <property type="entry name" value="MAL31p Maltose permease"/>
    <property type="match status" value="1"/>
</dbReference>
<evidence type="ECO:0000313" key="12">
    <source>
        <dbReference type="Proteomes" id="UP001217417"/>
    </source>
</evidence>
<dbReference type="PROSITE" id="PS50850">
    <property type="entry name" value="MFS"/>
    <property type="match status" value="1"/>
</dbReference>
<keyword evidence="6 9" id="KW-1133">Transmembrane helix</keyword>
<evidence type="ECO:0000256" key="8">
    <source>
        <dbReference type="RuleBase" id="RU003346"/>
    </source>
</evidence>
<evidence type="ECO:0000256" key="5">
    <source>
        <dbReference type="ARBA" id="ARBA00022692"/>
    </source>
</evidence>
<dbReference type="SUPFAM" id="SSF103473">
    <property type="entry name" value="MFS general substrate transporter"/>
    <property type="match status" value="1"/>
</dbReference>
<feature type="transmembrane region" description="Helical" evidence="9">
    <location>
        <begin position="399"/>
        <end position="421"/>
    </location>
</feature>
<dbReference type="Gene3D" id="1.20.1250.20">
    <property type="entry name" value="MFS general substrate transporter like domains"/>
    <property type="match status" value="1"/>
</dbReference>
<feature type="transmembrane region" description="Helical" evidence="9">
    <location>
        <begin position="427"/>
        <end position="449"/>
    </location>
</feature>
<feature type="transmembrane region" description="Helical" evidence="9">
    <location>
        <begin position="335"/>
        <end position="359"/>
    </location>
</feature>
<organism evidence="11 12">
    <name type="scientific">Lipomyces tetrasporus</name>
    <dbReference type="NCBI Taxonomy" id="54092"/>
    <lineage>
        <taxon>Eukaryota</taxon>
        <taxon>Fungi</taxon>
        <taxon>Dikarya</taxon>
        <taxon>Ascomycota</taxon>
        <taxon>Saccharomycotina</taxon>
        <taxon>Lipomycetes</taxon>
        <taxon>Lipomycetales</taxon>
        <taxon>Lipomycetaceae</taxon>
        <taxon>Lipomyces</taxon>
    </lineage>
</organism>
<evidence type="ECO:0000256" key="9">
    <source>
        <dbReference type="SAM" id="Phobius"/>
    </source>
</evidence>
<dbReference type="InterPro" id="IPR005828">
    <property type="entry name" value="MFS_sugar_transport-like"/>
</dbReference>
<dbReference type="Pfam" id="PF00083">
    <property type="entry name" value="Sugar_tr"/>
    <property type="match status" value="1"/>
</dbReference>
<dbReference type="GeneID" id="80879255"/>
<comment type="subcellular location">
    <subcellularLocation>
        <location evidence="1">Membrane</location>
        <topology evidence="1">Multi-pass membrane protein</topology>
    </subcellularLocation>
</comment>
<gene>
    <name evidence="11" type="ORF">POJ06DRAFT_112346</name>
</gene>
<evidence type="ECO:0000256" key="4">
    <source>
        <dbReference type="ARBA" id="ARBA00022597"/>
    </source>
</evidence>
<comment type="caution">
    <text evidence="11">The sequence shown here is derived from an EMBL/GenBank/DDBJ whole genome shotgun (WGS) entry which is preliminary data.</text>
</comment>
<dbReference type="InterPro" id="IPR036259">
    <property type="entry name" value="MFS_trans_sf"/>
</dbReference>
<feature type="transmembrane region" description="Helical" evidence="9">
    <location>
        <begin position="242"/>
        <end position="265"/>
    </location>
</feature>
<dbReference type="EMBL" id="JARPMG010000006">
    <property type="protein sequence ID" value="KAJ8099528.1"/>
    <property type="molecule type" value="Genomic_DNA"/>
</dbReference>
<evidence type="ECO:0000256" key="7">
    <source>
        <dbReference type="ARBA" id="ARBA00023136"/>
    </source>
</evidence>
<feature type="transmembrane region" description="Helical" evidence="9">
    <location>
        <begin position="371"/>
        <end position="392"/>
    </location>
</feature>
<feature type="transmembrane region" description="Helical" evidence="9">
    <location>
        <begin position="470"/>
        <end position="487"/>
    </location>
</feature>
<accession>A0AAD7QQP3</accession>
<dbReference type="RefSeq" id="XP_056042978.1">
    <property type="nucleotide sequence ID" value="XM_056184089.1"/>
</dbReference>
<feature type="transmembrane region" description="Helical" evidence="9">
    <location>
        <begin position="155"/>
        <end position="173"/>
    </location>
</feature>
<evidence type="ECO:0000256" key="3">
    <source>
        <dbReference type="ARBA" id="ARBA00022448"/>
    </source>
</evidence>
<feature type="transmembrane region" description="Helical" evidence="9">
    <location>
        <begin position="122"/>
        <end position="143"/>
    </location>
</feature>
<comment type="similarity">
    <text evidence="2 8">Belongs to the major facilitator superfamily. Sugar transporter (TC 2.A.1.1) family.</text>
</comment>
<dbReference type="AlphaFoldDB" id="A0AAD7QQP3"/>
<evidence type="ECO:0000256" key="6">
    <source>
        <dbReference type="ARBA" id="ARBA00022989"/>
    </source>
</evidence>
<feature type="domain" description="Major facilitator superfamily (MFS) profile" evidence="10">
    <location>
        <begin position="78"/>
        <end position="521"/>
    </location>
</feature>
<dbReference type="PANTHER" id="PTHR48022:SF5">
    <property type="entry name" value="ALPHA-GLUCOSIDES PERMEASE MPH2-RELATED"/>
    <property type="match status" value="1"/>
</dbReference>
<dbReference type="GO" id="GO:0005351">
    <property type="term" value="F:carbohydrate:proton symporter activity"/>
    <property type="evidence" value="ECO:0007669"/>
    <property type="project" value="TreeGrafter"/>
</dbReference>
<feature type="transmembrane region" description="Helical" evidence="9">
    <location>
        <begin position="213"/>
        <end position="236"/>
    </location>
</feature>
<evidence type="ECO:0000256" key="1">
    <source>
        <dbReference type="ARBA" id="ARBA00004141"/>
    </source>
</evidence>